<protein>
    <submittedName>
        <fullName evidence="1">ElaB/YqjD/DUF883 family membrane-anchored ribosome-binding protein</fullName>
    </submittedName>
</protein>
<gene>
    <name evidence="2" type="ORF">FCS05_17925</name>
    <name evidence="1" type="ORF">HNQ10_003933</name>
</gene>
<accession>A0AAJ5F258</accession>
<sequence length="375" mass="42656">MNDQQSLFDTVFVPAGEKASPSPSAPDLVHLAEGWRAAVQDMEGPGRRWLFTPWLTTRHAEDFLKGMSSLDAVQAFREWGVEVKRLPNLHAKVYAREHEGGVLWLGSANLSNLGEDGGAHSKQVEAMSGPHPLTPATLTKLEYLWSNGKPFSPSDVQHELTRLVQEQETFRTLLLDQAELGVLALRLSFKLLGGQFTIPPDWLGHGNEQAQRDRVRYPSVEFIDPDTSLATRFRKFINAEKRKLDDRIEDVPDVSGLYVLRAEDMLSIKTFLCDMEKQARQKFEQELHQEREHLRDDFTKRFESAFQRFLSEKTSYIAKTPAQAAKDAADAFDDYISRDPFRISAQFFIPLKDADDPHSGLAQAMVQVRARQRLY</sequence>
<evidence type="ECO:0000313" key="3">
    <source>
        <dbReference type="Proteomes" id="UP000308000"/>
    </source>
</evidence>
<dbReference type="Proteomes" id="UP000536909">
    <property type="component" value="Unassembled WGS sequence"/>
</dbReference>
<dbReference type="EMBL" id="VBRC01000017">
    <property type="protein sequence ID" value="TLK22377.1"/>
    <property type="molecule type" value="Genomic_DNA"/>
</dbReference>
<reference evidence="1 4" key="2">
    <citation type="submission" date="2020-08" db="EMBL/GenBank/DDBJ databases">
        <title>Genomic Encyclopedia of Type Strains, Phase IV (KMG-IV): sequencing the most valuable type-strain genomes for metagenomic binning, comparative biology and taxonomic classification.</title>
        <authorList>
            <person name="Goeker M."/>
        </authorList>
    </citation>
    <scope>NUCLEOTIDE SEQUENCE [LARGE SCALE GENOMIC DNA]</scope>
    <source>
        <strain evidence="1 4">DSM 105434</strain>
    </source>
</reference>
<reference evidence="2 3" key="1">
    <citation type="submission" date="2019-04" db="EMBL/GenBank/DDBJ databases">
        <title>Deinococcus metalilatus MA1002 mutant No.5.</title>
        <authorList>
            <person name="Park W."/>
            <person name="Park C."/>
        </authorList>
    </citation>
    <scope>NUCLEOTIDE SEQUENCE [LARGE SCALE GENOMIC DNA]</scope>
    <source>
        <strain evidence="2 3">MA1002-m5</strain>
    </source>
</reference>
<name>A0AAJ5F258_9DEIO</name>
<dbReference type="RefSeq" id="WP_129117974.1">
    <property type="nucleotide sequence ID" value="NZ_BSUI01000038.1"/>
</dbReference>
<evidence type="ECO:0000313" key="2">
    <source>
        <dbReference type="EMBL" id="TLK22377.1"/>
    </source>
</evidence>
<dbReference type="AlphaFoldDB" id="A0AAJ5F258"/>
<dbReference type="EMBL" id="JACHFV010000017">
    <property type="protein sequence ID" value="MBB5297067.1"/>
    <property type="molecule type" value="Genomic_DNA"/>
</dbReference>
<keyword evidence="4" id="KW-1185">Reference proteome</keyword>
<evidence type="ECO:0000313" key="1">
    <source>
        <dbReference type="EMBL" id="MBB5297067.1"/>
    </source>
</evidence>
<comment type="caution">
    <text evidence="2">The sequence shown here is derived from an EMBL/GenBank/DDBJ whole genome shotgun (WGS) entry which is preliminary data.</text>
</comment>
<proteinExistence type="predicted"/>
<dbReference type="Proteomes" id="UP000308000">
    <property type="component" value="Unassembled WGS sequence"/>
</dbReference>
<organism evidence="2 3">
    <name type="scientific">Deinococcus metallilatus</name>
    <dbReference type="NCBI Taxonomy" id="1211322"/>
    <lineage>
        <taxon>Bacteria</taxon>
        <taxon>Thermotogati</taxon>
        <taxon>Deinococcota</taxon>
        <taxon>Deinococci</taxon>
        <taxon>Deinococcales</taxon>
        <taxon>Deinococcaceae</taxon>
        <taxon>Deinococcus</taxon>
    </lineage>
</organism>
<evidence type="ECO:0000313" key="4">
    <source>
        <dbReference type="Proteomes" id="UP000536909"/>
    </source>
</evidence>